<dbReference type="EMBL" id="MU005957">
    <property type="protein sequence ID" value="KAF2864271.1"/>
    <property type="molecule type" value="Genomic_DNA"/>
</dbReference>
<evidence type="ECO:0000313" key="2">
    <source>
        <dbReference type="EMBL" id="KAF2864271.1"/>
    </source>
</evidence>
<name>A0A6A7C9S5_9PEZI</name>
<protein>
    <submittedName>
        <fullName evidence="2">Uncharacterized protein</fullName>
    </submittedName>
</protein>
<sequence length="252" mass="28884">MRERKRKRGRGRDSIDKVDDGGEEVVGDASPGSSRSLPPSLALAYKNNWSWIATAPPPTRSESTAQFHFESHPEFTPNKSPKEILRQGSFGGSFFRPLTPRSLGGKVTISDDWMELPTSWTVGLDVERYLTSSVYDPSVNRYGVACGQSIEEWEAAGWINAEFDVRGWFQWYCRFFMGRRCEDDERQVGRWARCVGPRGRWRKALFKKYVEKGVRVITDEEGDGEDVSPVIHQTCLHWAFEPRQEDLDELWG</sequence>
<feature type="compositionally biased region" description="Basic and acidic residues" evidence="1">
    <location>
        <begin position="11"/>
        <end position="20"/>
    </location>
</feature>
<dbReference type="PANTHER" id="PTHR37948">
    <property type="entry name" value="ZGC:113208"/>
    <property type="match status" value="1"/>
</dbReference>
<evidence type="ECO:0000313" key="3">
    <source>
        <dbReference type="Proteomes" id="UP000799421"/>
    </source>
</evidence>
<dbReference type="OrthoDB" id="4850at2759"/>
<feature type="compositionally biased region" description="Basic residues" evidence="1">
    <location>
        <begin position="1"/>
        <end position="10"/>
    </location>
</feature>
<evidence type="ECO:0000256" key="1">
    <source>
        <dbReference type="SAM" id="MobiDB-lite"/>
    </source>
</evidence>
<dbReference type="AlphaFoldDB" id="A0A6A7C9S5"/>
<organism evidence="2 3">
    <name type="scientific">Piedraia hortae CBS 480.64</name>
    <dbReference type="NCBI Taxonomy" id="1314780"/>
    <lineage>
        <taxon>Eukaryota</taxon>
        <taxon>Fungi</taxon>
        <taxon>Dikarya</taxon>
        <taxon>Ascomycota</taxon>
        <taxon>Pezizomycotina</taxon>
        <taxon>Dothideomycetes</taxon>
        <taxon>Dothideomycetidae</taxon>
        <taxon>Capnodiales</taxon>
        <taxon>Piedraiaceae</taxon>
        <taxon>Piedraia</taxon>
    </lineage>
</organism>
<dbReference type="Proteomes" id="UP000799421">
    <property type="component" value="Unassembled WGS sequence"/>
</dbReference>
<reference evidence="2" key="1">
    <citation type="journal article" date="2020" name="Stud. Mycol.">
        <title>101 Dothideomycetes genomes: a test case for predicting lifestyles and emergence of pathogens.</title>
        <authorList>
            <person name="Haridas S."/>
            <person name="Albert R."/>
            <person name="Binder M."/>
            <person name="Bloem J."/>
            <person name="Labutti K."/>
            <person name="Salamov A."/>
            <person name="Andreopoulos B."/>
            <person name="Baker S."/>
            <person name="Barry K."/>
            <person name="Bills G."/>
            <person name="Bluhm B."/>
            <person name="Cannon C."/>
            <person name="Castanera R."/>
            <person name="Culley D."/>
            <person name="Daum C."/>
            <person name="Ezra D."/>
            <person name="Gonzalez J."/>
            <person name="Henrissat B."/>
            <person name="Kuo A."/>
            <person name="Liang C."/>
            <person name="Lipzen A."/>
            <person name="Lutzoni F."/>
            <person name="Magnuson J."/>
            <person name="Mondo S."/>
            <person name="Nolan M."/>
            <person name="Ohm R."/>
            <person name="Pangilinan J."/>
            <person name="Park H.-J."/>
            <person name="Ramirez L."/>
            <person name="Alfaro M."/>
            <person name="Sun H."/>
            <person name="Tritt A."/>
            <person name="Yoshinaga Y."/>
            <person name="Zwiers L.-H."/>
            <person name="Turgeon B."/>
            <person name="Goodwin S."/>
            <person name="Spatafora J."/>
            <person name="Crous P."/>
            <person name="Grigoriev I."/>
        </authorList>
    </citation>
    <scope>NUCLEOTIDE SEQUENCE</scope>
    <source>
        <strain evidence="2">CBS 480.64</strain>
    </source>
</reference>
<accession>A0A6A7C9S5</accession>
<proteinExistence type="predicted"/>
<feature type="region of interest" description="Disordered" evidence="1">
    <location>
        <begin position="1"/>
        <end position="38"/>
    </location>
</feature>
<keyword evidence="3" id="KW-1185">Reference proteome</keyword>
<dbReference type="PANTHER" id="PTHR37948:SF1">
    <property type="entry name" value="BLL5189 PROTEIN"/>
    <property type="match status" value="1"/>
</dbReference>
<feature type="compositionally biased region" description="Low complexity" evidence="1">
    <location>
        <begin position="29"/>
        <end position="38"/>
    </location>
</feature>
<gene>
    <name evidence="2" type="ORF">K470DRAFT_208677</name>
</gene>